<dbReference type="Pfam" id="PF00970">
    <property type="entry name" value="FAD_binding_6"/>
    <property type="match status" value="1"/>
</dbReference>
<dbReference type="SUPFAM" id="SSF52343">
    <property type="entry name" value="Ferredoxin reductase-like, C-terminal NADP-linked domain"/>
    <property type="match status" value="1"/>
</dbReference>
<dbReference type="InterPro" id="IPR017927">
    <property type="entry name" value="FAD-bd_FR_type"/>
</dbReference>
<dbReference type="PRINTS" id="PR00371">
    <property type="entry name" value="FPNCR"/>
</dbReference>
<dbReference type="AlphaFoldDB" id="A0A955KYZ5"/>
<dbReference type="SUPFAM" id="SSF63380">
    <property type="entry name" value="Riboflavin synthase domain-like"/>
    <property type="match status" value="1"/>
</dbReference>
<feature type="domain" description="FAD-binding FR-type" evidence="1">
    <location>
        <begin position="21"/>
        <end position="120"/>
    </location>
</feature>
<reference evidence="2" key="1">
    <citation type="submission" date="2020-04" db="EMBL/GenBank/DDBJ databases">
        <authorList>
            <person name="Zhang T."/>
        </authorList>
    </citation>
    <scope>NUCLEOTIDE SEQUENCE</scope>
    <source>
        <strain evidence="2">HKST-UBA12</strain>
    </source>
</reference>
<comment type="caution">
    <text evidence="2">The sequence shown here is derived from an EMBL/GenBank/DDBJ whole genome shotgun (WGS) entry which is preliminary data.</text>
</comment>
<name>A0A955KYZ5_9BACT</name>
<feature type="non-terminal residue" evidence="2">
    <location>
        <position position="1"/>
    </location>
</feature>
<dbReference type="InterPro" id="IPR001433">
    <property type="entry name" value="OxRdtase_FAD/NAD-bd"/>
</dbReference>
<evidence type="ECO:0000259" key="1">
    <source>
        <dbReference type="PROSITE" id="PS51384"/>
    </source>
</evidence>
<dbReference type="Gene3D" id="3.40.50.80">
    <property type="entry name" value="Nucleotide-binding domain of ferredoxin-NADP reductase (FNR) module"/>
    <property type="match status" value="1"/>
</dbReference>
<evidence type="ECO:0000313" key="2">
    <source>
        <dbReference type="EMBL" id="MCA9379322.1"/>
    </source>
</evidence>
<dbReference type="PROSITE" id="PS51384">
    <property type="entry name" value="FAD_FR"/>
    <property type="match status" value="1"/>
</dbReference>
<protein>
    <recommendedName>
        <fullName evidence="1">FAD-binding FR-type domain-containing protein</fullName>
    </recommendedName>
</protein>
<organism evidence="2 3">
    <name type="scientific">Candidatus Dojkabacteria bacterium</name>
    <dbReference type="NCBI Taxonomy" id="2099670"/>
    <lineage>
        <taxon>Bacteria</taxon>
        <taxon>Candidatus Dojkabacteria</taxon>
    </lineage>
</organism>
<dbReference type="InterPro" id="IPR039261">
    <property type="entry name" value="FNR_nucleotide-bd"/>
</dbReference>
<dbReference type="Pfam" id="PF00175">
    <property type="entry name" value="NAD_binding_1"/>
    <property type="match status" value="1"/>
</dbReference>
<dbReference type="InterPro" id="IPR050415">
    <property type="entry name" value="MRET"/>
</dbReference>
<dbReference type="GO" id="GO:0016491">
    <property type="term" value="F:oxidoreductase activity"/>
    <property type="evidence" value="ECO:0007669"/>
    <property type="project" value="InterPro"/>
</dbReference>
<gene>
    <name evidence="2" type="ORF">KC640_02745</name>
</gene>
<sequence length="249" mass="28023">VGRQGDLTLICSEQIMESNRNLRFKATVGSKTQVAEDLYKVEFLLPAGASCDFEPGQFMSIAVQGFVRRSYSIANPPSEKGKLVTFVDTVPGGPGSVFFRELGEAREVDILAPLGHFLYVPDQNPVYFFATGVGIAPFVGMLRHELETIRSGREVALYYGVRHESQIIEPEMWSLLESKYPNFKFVPFVSRPSETWQGERGRITTAVSDLPTPKCDVYICGGREVVEEVEKLLLEKGVADERIYYERFY</sequence>
<dbReference type="PANTHER" id="PTHR47354">
    <property type="entry name" value="NADH OXIDOREDUCTASE HCR"/>
    <property type="match status" value="1"/>
</dbReference>
<dbReference type="Gene3D" id="2.40.30.10">
    <property type="entry name" value="Translation factors"/>
    <property type="match status" value="1"/>
</dbReference>
<dbReference type="EMBL" id="JAGQLI010000141">
    <property type="protein sequence ID" value="MCA9379322.1"/>
    <property type="molecule type" value="Genomic_DNA"/>
</dbReference>
<dbReference type="PANTHER" id="PTHR47354:SF5">
    <property type="entry name" value="PROTEIN RFBI"/>
    <property type="match status" value="1"/>
</dbReference>
<dbReference type="PRINTS" id="PR00410">
    <property type="entry name" value="PHEHYDRXLASE"/>
</dbReference>
<proteinExistence type="predicted"/>
<accession>A0A955KYZ5</accession>
<dbReference type="InterPro" id="IPR017938">
    <property type="entry name" value="Riboflavin_synthase-like_b-brl"/>
</dbReference>
<evidence type="ECO:0000313" key="3">
    <source>
        <dbReference type="Proteomes" id="UP000760819"/>
    </source>
</evidence>
<dbReference type="InterPro" id="IPR008333">
    <property type="entry name" value="Cbr1-like_FAD-bd_dom"/>
</dbReference>
<reference evidence="2" key="2">
    <citation type="journal article" date="2021" name="Microbiome">
        <title>Successional dynamics and alternative stable states in a saline activated sludge microbial community over 9 years.</title>
        <authorList>
            <person name="Wang Y."/>
            <person name="Ye J."/>
            <person name="Ju F."/>
            <person name="Liu L."/>
            <person name="Boyd J.A."/>
            <person name="Deng Y."/>
            <person name="Parks D.H."/>
            <person name="Jiang X."/>
            <person name="Yin X."/>
            <person name="Woodcroft B.J."/>
            <person name="Tyson G.W."/>
            <person name="Hugenholtz P."/>
            <person name="Polz M.F."/>
            <person name="Zhang T."/>
        </authorList>
    </citation>
    <scope>NUCLEOTIDE SEQUENCE</scope>
    <source>
        <strain evidence="2">HKST-UBA12</strain>
    </source>
</reference>
<dbReference type="Proteomes" id="UP000760819">
    <property type="component" value="Unassembled WGS sequence"/>
</dbReference>
<dbReference type="InterPro" id="IPR001709">
    <property type="entry name" value="Flavoprot_Pyr_Nucl_cyt_Rdtase"/>
</dbReference>